<feature type="transmembrane region" description="Helical" evidence="1">
    <location>
        <begin position="33"/>
        <end position="56"/>
    </location>
</feature>
<keyword evidence="1" id="KW-1133">Transmembrane helix</keyword>
<evidence type="ECO:0000256" key="1">
    <source>
        <dbReference type="SAM" id="Phobius"/>
    </source>
</evidence>
<organism evidence="2 3">
    <name type="scientific">Mucilaginibacter gracilis</name>
    <dbReference type="NCBI Taxonomy" id="423350"/>
    <lineage>
        <taxon>Bacteria</taxon>
        <taxon>Pseudomonadati</taxon>
        <taxon>Bacteroidota</taxon>
        <taxon>Sphingobacteriia</taxon>
        <taxon>Sphingobacteriales</taxon>
        <taxon>Sphingobacteriaceae</taxon>
        <taxon>Mucilaginibacter</taxon>
    </lineage>
</organism>
<evidence type="ECO:0000313" key="3">
    <source>
        <dbReference type="Proteomes" id="UP000268007"/>
    </source>
</evidence>
<dbReference type="Proteomes" id="UP000268007">
    <property type="component" value="Unassembled WGS sequence"/>
</dbReference>
<reference evidence="2 3" key="1">
    <citation type="submission" date="2018-10" db="EMBL/GenBank/DDBJ databases">
        <title>Genomic Encyclopedia of Archaeal and Bacterial Type Strains, Phase II (KMG-II): from individual species to whole genera.</title>
        <authorList>
            <person name="Goeker M."/>
        </authorList>
    </citation>
    <scope>NUCLEOTIDE SEQUENCE [LARGE SCALE GENOMIC DNA]</scope>
    <source>
        <strain evidence="2 3">DSM 18602</strain>
    </source>
</reference>
<evidence type="ECO:0000313" key="2">
    <source>
        <dbReference type="EMBL" id="RKR83955.1"/>
    </source>
</evidence>
<dbReference type="AlphaFoldDB" id="A0A495J4Q7"/>
<accession>A0A495J4Q7</accession>
<keyword evidence="1" id="KW-0472">Membrane</keyword>
<proteinExistence type="predicted"/>
<keyword evidence="1" id="KW-0812">Transmembrane</keyword>
<comment type="caution">
    <text evidence="2">The sequence shown here is derived from an EMBL/GenBank/DDBJ whole genome shotgun (WGS) entry which is preliminary data.</text>
</comment>
<sequence length="57" mass="6028">MGGILVIFLIFASPIGQTVLVSKRLRGNIQTSIMSITLLAMLSTIILSLIGLVPICS</sequence>
<protein>
    <submittedName>
        <fullName evidence="2">Uncharacterized protein</fullName>
    </submittedName>
</protein>
<dbReference type="EMBL" id="RBKU01000001">
    <property type="protein sequence ID" value="RKR83955.1"/>
    <property type="molecule type" value="Genomic_DNA"/>
</dbReference>
<keyword evidence="3" id="KW-1185">Reference proteome</keyword>
<gene>
    <name evidence="2" type="ORF">BDD43_4170</name>
</gene>
<name>A0A495J4Q7_9SPHI</name>